<reference evidence="1 2" key="2">
    <citation type="journal article" date="2017" name="Genome Biol.">
        <title>New reference genome sequences of hot pepper reveal the massive evolution of plant disease-resistance genes by retroduplication.</title>
        <authorList>
            <person name="Kim S."/>
            <person name="Park J."/>
            <person name="Yeom S.I."/>
            <person name="Kim Y.M."/>
            <person name="Seo E."/>
            <person name="Kim K.T."/>
            <person name="Kim M.S."/>
            <person name="Lee J.M."/>
            <person name="Cheong K."/>
            <person name="Shin H.S."/>
            <person name="Kim S.B."/>
            <person name="Han K."/>
            <person name="Lee J."/>
            <person name="Park M."/>
            <person name="Lee H.A."/>
            <person name="Lee H.Y."/>
            <person name="Lee Y."/>
            <person name="Oh S."/>
            <person name="Lee J.H."/>
            <person name="Choi E."/>
            <person name="Choi E."/>
            <person name="Lee S.E."/>
            <person name="Jeon J."/>
            <person name="Kim H."/>
            <person name="Choi G."/>
            <person name="Song H."/>
            <person name="Lee J."/>
            <person name="Lee S.C."/>
            <person name="Kwon J.K."/>
            <person name="Lee H.Y."/>
            <person name="Koo N."/>
            <person name="Hong Y."/>
            <person name="Kim R.W."/>
            <person name="Kang W.H."/>
            <person name="Huh J.H."/>
            <person name="Kang B.C."/>
            <person name="Yang T.J."/>
            <person name="Lee Y.H."/>
            <person name="Bennetzen J.L."/>
            <person name="Choi D."/>
        </authorList>
    </citation>
    <scope>NUCLEOTIDE SEQUENCE [LARGE SCALE GENOMIC DNA]</scope>
    <source>
        <strain evidence="2">cv. CM334</strain>
    </source>
</reference>
<evidence type="ECO:0000313" key="1">
    <source>
        <dbReference type="EMBL" id="PHT72530.1"/>
    </source>
</evidence>
<accession>A0A2G2YS10</accession>
<gene>
    <name evidence="1" type="ORF">T459_23315</name>
</gene>
<evidence type="ECO:0000313" key="2">
    <source>
        <dbReference type="Proteomes" id="UP000222542"/>
    </source>
</evidence>
<comment type="caution">
    <text evidence="1">The sequence shown here is derived from an EMBL/GenBank/DDBJ whole genome shotgun (WGS) entry which is preliminary data.</text>
</comment>
<dbReference type="Proteomes" id="UP000222542">
    <property type="component" value="Unassembled WGS sequence"/>
</dbReference>
<sequence>MFSGVNLSPGFKMPKFGKYDGHGDPVAYLRQYCNELRGAGGKEELLMAYFGESLSGLASECIEDCRALKREIEKMIQDKSIMVQNINSEEISIHADMQTSGEDVRLSN</sequence>
<name>A0A2G2YS10_CAPAN</name>
<reference evidence="1 2" key="1">
    <citation type="journal article" date="2014" name="Nat. Genet.">
        <title>Genome sequence of the hot pepper provides insights into the evolution of pungency in Capsicum species.</title>
        <authorList>
            <person name="Kim S."/>
            <person name="Park M."/>
            <person name="Yeom S.I."/>
            <person name="Kim Y.M."/>
            <person name="Lee J.M."/>
            <person name="Lee H.A."/>
            <person name="Seo E."/>
            <person name="Choi J."/>
            <person name="Cheong K."/>
            <person name="Kim K.T."/>
            <person name="Jung K."/>
            <person name="Lee G.W."/>
            <person name="Oh S.K."/>
            <person name="Bae C."/>
            <person name="Kim S.B."/>
            <person name="Lee H.Y."/>
            <person name="Kim S.Y."/>
            <person name="Kim M.S."/>
            <person name="Kang B.C."/>
            <person name="Jo Y.D."/>
            <person name="Yang H.B."/>
            <person name="Jeong H.J."/>
            <person name="Kang W.H."/>
            <person name="Kwon J.K."/>
            <person name="Shin C."/>
            <person name="Lim J.Y."/>
            <person name="Park J.H."/>
            <person name="Huh J.H."/>
            <person name="Kim J.S."/>
            <person name="Kim B.D."/>
            <person name="Cohen O."/>
            <person name="Paran I."/>
            <person name="Suh M.C."/>
            <person name="Lee S.B."/>
            <person name="Kim Y.K."/>
            <person name="Shin Y."/>
            <person name="Noh S.J."/>
            <person name="Park J."/>
            <person name="Seo Y.S."/>
            <person name="Kwon S.Y."/>
            <person name="Kim H.A."/>
            <person name="Park J.M."/>
            <person name="Kim H.J."/>
            <person name="Choi S.B."/>
            <person name="Bosland P.W."/>
            <person name="Reeves G."/>
            <person name="Jo S.H."/>
            <person name="Lee B.W."/>
            <person name="Cho H.T."/>
            <person name="Choi H.S."/>
            <person name="Lee M.S."/>
            <person name="Yu Y."/>
            <person name="Do Choi Y."/>
            <person name="Park B.S."/>
            <person name="van Deynze A."/>
            <person name="Ashrafi H."/>
            <person name="Hill T."/>
            <person name="Kim W.T."/>
            <person name="Pai H.S."/>
            <person name="Ahn H.K."/>
            <person name="Yeam I."/>
            <person name="Giovannoni J.J."/>
            <person name="Rose J.K."/>
            <person name="Sorensen I."/>
            <person name="Lee S.J."/>
            <person name="Kim R.W."/>
            <person name="Choi I.Y."/>
            <person name="Choi B.S."/>
            <person name="Lim J.S."/>
            <person name="Lee Y.H."/>
            <person name="Choi D."/>
        </authorList>
    </citation>
    <scope>NUCLEOTIDE SEQUENCE [LARGE SCALE GENOMIC DNA]</scope>
    <source>
        <strain evidence="2">cv. CM334</strain>
    </source>
</reference>
<protein>
    <submittedName>
        <fullName evidence="1">Uncharacterized protein</fullName>
    </submittedName>
</protein>
<dbReference type="AlphaFoldDB" id="A0A2G2YS10"/>
<organism evidence="1 2">
    <name type="scientific">Capsicum annuum</name>
    <name type="common">Capsicum pepper</name>
    <dbReference type="NCBI Taxonomy" id="4072"/>
    <lineage>
        <taxon>Eukaryota</taxon>
        <taxon>Viridiplantae</taxon>
        <taxon>Streptophyta</taxon>
        <taxon>Embryophyta</taxon>
        <taxon>Tracheophyta</taxon>
        <taxon>Spermatophyta</taxon>
        <taxon>Magnoliopsida</taxon>
        <taxon>eudicotyledons</taxon>
        <taxon>Gunneridae</taxon>
        <taxon>Pentapetalae</taxon>
        <taxon>asterids</taxon>
        <taxon>lamiids</taxon>
        <taxon>Solanales</taxon>
        <taxon>Solanaceae</taxon>
        <taxon>Solanoideae</taxon>
        <taxon>Capsiceae</taxon>
        <taxon>Capsicum</taxon>
    </lineage>
</organism>
<dbReference type="EMBL" id="AYRZ02000009">
    <property type="protein sequence ID" value="PHT72530.1"/>
    <property type="molecule type" value="Genomic_DNA"/>
</dbReference>
<proteinExistence type="predicted"/>
<keyword evidence="2" id="KW-1185">Reference proteome</keyword>
<dbReference type="Gramene" id="PHT72530">
    <property type="protein sequence ID" value="PHT72530"/>
    <property type="gene ID" value="T459_23315"/>
</dbReference>